<keyword evidence="2" id="KW-0812">Transmembrane</keyword>
<reference evidence="5 6" key="3">
    <citation type="journal article" date="2015" name="Genome Announc.">
        <title>Draft Genome Sequence of the Archiascomycetous Yeast Saitoella complicata.</title>
        <authorList>
            <person name="Yamauchi K."/>
            <person name="Kondo S."/>
            <person name="Hamamoto M."/>
            <person name="Takahashi Y."/>
            <person name="Ogura Y."/>
            <person name="Hayashi T."/>
            <person name="Nishida H."/>
        </authorList>
    </citation>
    <scope>NUCLEOTIDE SEQUENCE [LARGE SCALE GENOMIC DNA]</scope>
    <source>
        <strain evidence="5 6">NRRL Y-17804</strain>
    </source>
</reference>
<dbReference type="Proteomes" id="UP000033140">
    <property type="component" value="Unassembled WGS sequence"/>
</dbReference>
<keyword evidence="6" id="KW-1185">Reference proteome</keyword>
<evidence type="ECO:0000256" key="3">
    <source>
        <dbReference type="ARBA" id="ARBA00022989"/>
    </source>
</evidence>
<dbReference type="AlphaFoldDB" id="A0A0E9NBS2"/>
<evidence type="ECO:0000256" key="1">
    <source>
        <dbReference type="ARBA" id="ARBA00004141"/>
    </source>
</evidence>
<accession>A0A0E9NBS2</accession>
<dbReference type="STRING" id="698492.A0A0E9NBS2"/>
<dbReference type="Pfam" id="PF02466">
    <property type="entry name" value="Tim17"/>
    <property type="match status" value="1"/>
</dbReference>
<dbReference type="EMBL" id="BACD03000006">
    <property type="protein sequence ID" value="GAO46845.1"/>
    <property type="molecule type" value="Genomic_DNA"/>
</dbReference>
<evidence type="ECO:0008006" key="7">
    <source>
        <dbReference type="Google" id="ProtNLM"/>
    </source>
</evidence>
<sequence length="223" mass="22577">MSWFGLGKKKTEDAPAVAAPTIDAPPNQPDIAPTNTFGDLPSSNVGSFMSQLPLGTDAAALHPLANLGGSIDYLLLEDASLNNLPGGHTALPSRGFTDDLCYGTGTSYVAALGLGGAWGMMEGLRKTQGATSPKLKLNGVLNSMTRRGPFLGNTAGVVAVIYNGINSSIGYFRGHHDMANSIVSGALAGAFFKSTAGPRAAGIAAGICAAAAGAWSVGKELVL</sequence>
<keyword evidence="3" id="KW-1133">Transmembrane helix</keyword>
<evidence type="ECO:0000256" key="2">
    <source>
        <dbReference type="ARBA" id="ARBA00022692"/>
    </source>
</evidence>
<proteinExistence type="predicted"/>
<evidence type="ECO:0000313" key="5">
    <source>
        <dbReference type="EMBL" id="GAO46845.1"/>
    </source>
</evidence>
<reference evidence="5 6" key="1">
    <citation type="journal article" date="2011" name="J. Gen. Appl. Microbiol.">
        <title>Draft genome sequencing of the enigmatic yeast Saitoella complicata.</title>
        <authorList>
            <person name="Nishida H."/>
            <person name="Hamamoto M."/>
            <person name="Sugiyama J."/>
        </authorList>
    </citation>
    <scope>NUCLEOTIDE SEQUENCE [LARGE SCALE GENOMIC DNA]</scope>
    <source>
        <strain evidence="5 6">NRRL Y-17804</strain>
    </source>
</reference>
<comment type="subcellular location">
    <subcellularLocation>
        <location evidence="1">Membrane</location>
        <topology evidence="1">Multi-pass membrane protein</topology>
    </subcellularLocation>
</comment>
<dbReference type="OMA" id="FQPTPFD"/>
<dbReference type="GO" id="GO:0030150">
    <property type="term" value="P:protein import into mitochondrial matrix"/>
    <property type="evidence" value="ECO:0007669"/>
    <property type="project" value="TreeGrafter"/>
</dbReference>
<protein>
    <recommendedName>
        <fullName evidence="7">Mitochondrial import inner membrane translocase subunit TIM23</fullName>
    </recommendedName>
</protein>
<comment type="caution">
    <text evidence="5">The sequence shown here is derived from an EMBL/GenBank/DDBJ whole genome shotgun (WGS) entry which is preliminary data.</text>
</comment>
<reference evidence="5 6" key="2">
    <citation type="journal article" date="2014" name="J. Gen. Appl. Microbiol.">
        <title>The early diverging ascomycetous budding yeast Saitoella complicata has three histone deacetylases belonging to the Clr6, Hos2, and Rpd3 lineages.</title>
        <authorList>
            <person name="Nishida H."/>
            <person name="Matsumoto T."/>
            <person name="Kondo S."/>
            <person name="Hamamoto M."/>
            <person name="Yoshikawa H."/>
        </authorList>
    </citation>
    <scope>NUCLEOTIDE SEQUENCE [LARGE SCALE GENOMIC DNA]</scope>
    <source>
        <strain evidence="5 6">NRRL Y-17804</strain>
    </source>
</reference>
<name>A0A0E9NBS2_SAICN</name>
<dbReference type="InterPro" id="IPR045238">
    <property type="entry name" value="Tim23-like"/>
</dbReference>
<dbReference type="GO" id="GO:0005744">
    <property type="term" value="C:TIM23 mitochondrial import inner membrane translocase complex"/>
    <property type="evidence" value="ECO:0007669"/>
    <property type="project" value="TreeGrafter"/>
</dbReference>
<dbReference type="PANTHER" id="PTHR15371">
    <property type="entry name" value="TIM23"/>
    <property type="match status" value="1"/>
</dbReference>
<organism evidence="5 6">
    <name type="scientific">Saitoella complicata (strain BCRC 22490 / CBS 7301 / JCM 7358 / NBRC 10748 / NRRL Y-17804)</name>
    <dbReference type="NCBI Taxonomy" id="698492"/>
    <lineage>
        <taxon>Eukaryota</taxon>
        <taxon>Fungi</taxon>
        <taxon>Dikarya</taxon>
        <taxon>Ascomycota</taxon>
        <taxon>Taphrinomycotina</taxon>
        <taxon>Taphrinomycotina incertae sedis</taxon>
        <taxon>Saitoella</taxon>
    </lineage>
</organism>
<evidence type="ECO:0000313" key="6">
    <source>
        <dbReference type="Proteomes" id="UP000033140"/>
    </source>
</evidence>
<keyword evidence="4" id="KW-0472">Membrane</keyword>
<evidence type="ECO:0000256" key="4">
    <source>
        <dbReference type="ARBA" id="ARBA00023136"/>
    </source>
</evidence>
<dbReference type="GO" id="GO:0008320">
    <property type="term" value="F:protein transmembrane transporter activity"/>
    <property type="evidence" value="ECO:0007669"/>
    <property type="project" value="TreeGrafter"/>
</dbReference>
<gene>
    <name evidence="5" type="ORF">G7K_1063-t1</name>
</gene>
<dbReference type="PANTHER" id="PTHR15371:SF0">
    <property type="entry name" value="SD19278P"/>
    <property type="match status" value="1"/>
</dbReference>